<comment type="caution">
    <text evidence="2">The sequence shown here is derived from an EMBL/GenBank/DDBJ whole genome shotgun (WGS) entry which is preliminary data.</text>
</comment>
<dbReference type="InterPro" id="IPR011047">
    <property type="entry name" value="Quinoprotein_ADH-like_sf"/>
</dbReference>
<dbReference type="Pfam" id="PF13360">
    <property type="entry name" value="PQQ_2"/>
    <property type="match status" value="1"/>
</dbReference>
<evidence type="ECO:0000313" key="3">
    <source>
        <dbReference type="Proteomes" id="UP001202674"/>
    </source>
</evidence>
<dbReference type="Proteomes" id="UP001202674">
    <property type="component" value="Unassembled WGS sequence"/>
</dbReference>
<accession>A0AAE3FNY7</accession>
<dbReference type="InterPro" id="IPR018391">
    <property type="entry name" value="PQQ_b-propeller_rpt"/>
</dbReference>
<organism evidence="2 3">
    <name type="scientific">Natranaeroarchaeum aerophilus</name>
    <dbReference type="NCBI Taxonomy" id="2917711"/>
    <lineage>
        <taxon>Archaea</taxon>
        <taxon>Methanobacteriati</taxon>
        <taxon>Methanobacteriota</taxon>
        <taxon>Stenosarchaea group</taxon>
        <taxon>Halobacteria</taxon>
        <taxon>Halobacteriales</taxon>
        <taxon>Natronoarchaeaceae</taxon>
        <taxon>Natranaeroarchaeum</taxon>
    </lineage>
</organism>
<gene>
    <name evidence="2" type="ORF">AArcSt11_02205</name>
</gene>
<feature type="domain" description="Pyrrolo-quinoline quinone repeat" evidence="1">
    <location>
        <begin position="176"/>
        <end position="310"/>
    </location>
</feature>
<dbReference type="SUPFAM" id="SSF50998">
    <property type="entry name" value="Quinoprotein alcohol dehydrogenase-like"/>
    <property type="match status" value="2"/>
</dbReference>
<dbReference type="PROSITE" id="PS51257">
    <property type="entry name" value="PROKAR_LIPOPROTEIN"/>
    <property type="match status" value="1"/>
</dbReference>
<dbReference type="AlphaFoldDB" id="A0AAE3FNY7"/>
<name>A0AAE3FNY7_9EURY</name>
<dbReference type="Gene3D" id="2.130.10.10">
    <property type="entry name" value="YVTN repeat-like/Quinoprotein amine dehydrogenase"/>
    <property type="match status" value="2"/>
</dbReference>
<protein>
    <submittedName>
        <fullName evidence="2">PQQ-binding-like beta-propeller repeat protein</fullName>
    </submittedName>
</protein>
<evidence type="ECO:0000259" key="1">
    <source>
        <dbReference type="Pfam" id="PF13360"/>
    </source>
</evidence>
<evidence type="ECO:0000313" key="2">
    <source>
        <dbReference type="EMBL" id="MCL9812465.1"/>
    </source>
</evidence>
<keyword evidence="3" id="KW-1185">Reference proteome</keyword>
<sequence>MDRRTFLGAATGSFAVGTAGCFGLFSSHDGVALLDTDLANSGWQPSASPPDDVTVVDWLSNTWGQVTQPVVNDGIAYLVSGLRKSQLHAFDVETGDRRWTTELDSYSIEGPIGVTGEHVFAANERGVHAFDRETGEEMWVQGGGYVQGDSQTGVAVTGDVVYAVLSPGPEDPHLFAIDPDTGEERCAREIDGRSPPIVRDGRLYLASRETLYALDTETGETIWALDSDSDIEAVTPAVGPKRVYAVHEEGLIAVDATTGEREWEQSGAYQSSSPALDGDRLYVGVGEGDTGDRSPGLVALDRSSGTIEWQFASDTGAGLLTPVVDDGTVYVAGTDFRLYALDSTTGDRRWVRPTQWTVGTPAIADGTVLASVGGRLLSFSEDGPDALAGHPELDPDADPPAPEYMNHEFYFGTEGYEVAATATAEVVQDEEPPFDATFDVVDEEGQVAIEFTLATTGETTVSLTPTGFRGFAWPFGAIEVQDESTDSTIRLWSDAYESGDNRWDMEPPERPEVTVEPGESATGAYRLTPASHGIQPGRYARELESIPINTGADSHRWLLNVDFELDIEQVAPDTGSPVFDLVVADETDAPAEFDGYLSVEPLEPITDSHPGLVEVTLTGGPEEYGAAAHRSVPWGAYVGRGSDGSRLVLFPADIYAPAHVHAETEGEDGWWRPGFLTYMDKRYGPGGRSVDPAERFSRRYVVVSHPENDGPPSPGSYVFECGYADLDTEFTWGFVLSLVEA</sequence>
<reference evidence="2 3" key="1">
    <citation type="journal article" date="2022" name="Syst. Appl. Microbiol.">
        <title>Natronocalculus amylovorans gen. nov., sp. nov., and Natranaeroarchaeum aerophilus sp. nov., dominant culturable amylolytic natronoarchaea from hypersaline soda lakes in southwestern Siberia.</title>
        <authorList>
            <person name="Sorokin D.Y."/>
            <person name="Elcheninov A.G."/>
            <person name="Khizhniak T.V."/>
            <person name="Koenen M."/>
            <person name="Bale N.J."/>
            <person name="Damste J.S.S."/>
            <person name="Kublanov I.V."/>
        </authorList>
    </citation>
    <scope>NUCLEOTIDE SEQUENCE [LARGE SCALE GENOMIC DNA]</scope>
    <source>
        <strain evidence="2 3">AArc-St1-1</strain>
    </source>
</reference>
<dbReference type="PANTHER" id="PTHR34512:SF30">
    <property type="entry name" value="OUTER MEMBRANE PROTEIN ASSEMBLY FACTOR BAMB"/>
    <property type="match status" value="1"/>
</dbReference>
<dbReference type="RefSeq" id="WP_250594179.1">
    <property type="nucleotide sequence ID" value="NZ_JAKRVY010000001.1"/>
</dbReference>
<proteinExistence type="predicted"/>
<dbReference type="SMART" id="SM00564">
    <property type="entry name" value="PQQ"/>
    <property type="match status" value="7"/>
</dbReference>
<dbReference type="PANTHER" id="PTHR34512">
    <property type="entry name" value="CELL SURFACE PROTEIN"/>
    <property type="match status" value="1"/>
</dbReference>
<dbReference type="InterPro" id="IPR002372">
    <property type="entry name" value="PQQ_rpt_dom"/>
</dbReference>
<dbReference type="EMBL" id="JAKRVY010000001">
    <property type="protein sequence ID" value="MCL9812465.1"/>
    <property type="molecule type" value="Genomic_DNA"/>
</dbReference>
<dbReference type="InterPro" id="IPR015943">
    <property type="entry name" value="WD40/YVTN_repeat-like_dom_sf"/>
</dbReference>